<feature type="chain" id="PRO_5010875419" evidence="1">
    <location>
        <begin position="22"/>
        <end position="58"/>
    </location>
</feature>
<organism evidence="2">
    <name type="scientific">Amphimedon queenslandica</name>
    <name type="common">Sponge</name>
    <dbReference type="NCBI Taxonomy" id="400682"/>
    <lineage>
        <taxon>Eukaryota</taxon>
        <taxon>Metazoa</taxon>
        <taxon>Porifera</taxon>
        <taxon>Demospongiae</taxon>
        <taxon>Heteroscleromorpha</taxon>
        <taxon>Haplosclerida</taxon>
        <taxon>Niphatidae</taxon>
        <taxon>Amphimedon</taxon>
    </lineage>
</organism>
<protein>
    <submittedName>
        <fullName evidence="2">Uncharacterized protein</fullName>
    </submittedName>
</protein>
<accession>A0A1X7T2X3</accession>
<dbReference type="AlphaFoldDB" id="A0A1X7T2X3"/>
<dbReference type="InParanoid" id="A0A1X7T2X3"/>
<sequence>MEWRLMTSSCIVLLLVSSIHKYWIQSLVNGVSNISSLLRFSVCSLVDDSRDTVLLVDE</sequence>
<proteinExistence type="predicted"/>
<dbReference type="EnsemblMetazoa" id="Aqu2.1.08807_001">
    <property type="protein sequence ID" value="Aqu2.1.08807_001"/>
    <property type="gene ID" value="Aqu2.1.08807"/>
</dbReference>
<name>A0A1X7T2X3_AMPQE</name>
<reference evidence="2" key="1">
    <citation type="submission" date="2017-05" db="UniProtKB">
        <authorList>
            <consortium name="EnsemblMetazoa"/>
        </authorList>
    </citation>
    <scope>IDENTIFICATION</scope>
</reference>
<evidence type="ECO:0000256" key="1">
    <source>
        <dbReference type="SAM" id="SignalP"/>
    </source>
</evidence>
<keyword evidence="1" id="KW-0732">Signal</keyword>
<evidence type="ECO:0000313" key="2">
    <source>
        <dbReference type="EnsemblMetazoa" id="Aqu2.1.08807_001"/>
    </source>
</evidence>
<feature type="signal peptide" evidence="1">
    <location>
        <begin position="1"/>
        <end position="21"/>
    </location>
</feature>